<comment type="caution">
    <text evidence="8">The sequence shown here is derived from an EMBL/GenBank/DDBJ whole genome shotgun (WGS) entry which is preliminary data.</text>
</comment>
<dbReference type="GO" id="GO:0008658">
    <property type="term" value="F:penicillin binding"/>
    <property type="evidence" value="ECO:0007669"/>
    <property type="project" value="InterPro"/>
</dbReference>
<dbReference type="EMBL" id="NHZO01000012">
    <property type="protein sequence ID" value="PHQ53497.1"/>
    <property type="molecule type" value="Genomic_DNA"/>
</dbReference>
<dbReference type="SUPFAM" id="SSF56601">
    <property type="entry name" value="beta-lactamase/transpeptidase-like"/>
    <property type="match status" value="1"/>
</dbReference>
<gene>
    <name evidence="8" type="ORF">BLA24_00770</name>
</gene>
<evidence type="ECO:0000313" key="9">
    <source>
        <dbReference type="Proteomes" id="UP000222531"/>
    </source>
</evidence>
<name>A0A2G1XQH6_STRCJ</name>
<dbReference type="Pfam" id="PF03717">
    <property type="entry name" value="PBP_dimer"/>
    <property type="match status" value="1"/>
</dbReference>
<evidence type="ECO:0000259" key="7">
    <source>
        <dbReference type="Pfam" id="PF03717"/>
    </source>
</evidence>
<feature type="domain" description="Penicillin-binding protein transpeptidase" evidence="6">
    <location>
        <begin position="295"/>
        <end position="610"/>
    </location>
</feature>
<dbReference type="GO" id="GO:0005886">
    <property type="term" value="C:plasma membrane"/>
    <property type="evidence" value="ECO:0007669"/>
    <property type="project" value="TreeGrafter"/>
</dbReference>
<evidence type="ECO:0000256" key="1">
    <source>
        <dbReference type="ARBA" id="ARBA00004370"/>
    </source>
</evidence>
<dbReference type="Gene3D" id="3.40.710.10">
    <property type="entry name" value="DD-peptidase/beta-lactamase superfamily"/>
    <property type="match status" value="1"/>
</dbReference>
<feature type="region of interest" description="Disordered" evidence="4">
    <location>
        <begin position="487"/>
        <end position="510"/>
    </location>
</feature>
<dbReference type="SUPFAM" id="SSF56519">
    <property type="entry name" value="Penicillin binding protein dimerisation domain"/>
    <property type="match status" value="1"/>
</dbReference>
<dbReference type="PANTHER" id="PTHR30627:SF1">
    <property type="entry name" value="PEPTIDOGLYCAN D,D-TRANSPEPTIDASE FTSI"/>
    <property type="match status" value="1"/>
</dbReference>
<proteinExistence type="inferred from homology"/>
<evidence type="ECO:0000256" key="2">
    <source>
        <dbReference type="ARBA" id="ARBA00007171"/>
    </source>
</evidence>
<feature type="region of interest" description="Disordered" evidence="4">
    <location>
        <begin position="618"/>
        <end position="640"/>
    </location>
</feature>
<dbReference type="Gene3D" id="3.30.450.330">
    <property type="match status" value="1"/>
</dbReference>
<dbReference type="InterPro" id="IPR001460">
    <property type="entry name" value="PCN-bd_Tpept"/>
</dbReference>
<keyword evidence="3 5" id="KW-0472">Membrane</keyword>
<feature type="region of interest" description="Disordered" evidence="4">
    <location>
        <begin position="1"/>
        <end position="34"/>
    </location>
</feature>
<comment type="similarity">
    <text evidence="2">Belongs to the transpeptidase family.</text>
</comment>
<sequence length="640" mass="68218">MTAPRQPRRPVPGPARPAARPARPRPGSQALRLGNPRPRLRMIGVGLTLVLLVFTVRLLQVQAVDAGAYAAQANVNRYIPVTLAAERGAITDRTGVDLATTVDAYDITAAPDLLTPERAKAEGAARLAAELLAPVLDEQADVLEQRLTANPKSKYVVLARRQTPQVWKKITELKKQQQEKANRTKGVNVLAGVNRESHSKRVYPNGDLAAGLLGFVSGDGQGGGGLEAQLEETLAGKNGKRVYAQSGGRQVPTGDVKEQAAVPGSDVELTLDRDIQWAAQNAISRQVTDSAADRGYVVVQDTRTGEILAMANAPGYNPNDLAHADRAAMGNFALQDAYEPGSVSKVMTMAAVLEEGVANPATHVEVPNRLPRADRAFADDIDHPTWHLTLNGVLAKSSNIGTILASEQLGKTREEANKVLYTYLRRFGVGRPTGLGFPGETPGILAKPGEWTASRPYTIPFGQGLSLNAVQAASVFSTIAGGGERVQPTLVRGTKGPDHRFTAAPPPPRTRVVSEKTARQLSEMLESVVDDQEGTGTKAKIPGYRVAGKTGTSNRVDPQTGRYHGYTASFAGFAPADQPRITVYCAIQNPTRGSYFGGQICGPVFKQVMEFALKTLQVPPSGSQPPRLPVSYDGRPAGSP</sequence>
<keyword evidence="8" id="KW-0132">Cell division</keyword>
<dbReference type="Gene3D" id="3.90.1310.10">
    <property type="entry name" value="Penicillin-binding protein 2a (Domain 2)"/>
    <property type="match status" value="1"/>
</dbReference>
<dbReference type="AlphaFoldDB" id="A0A2G1XQH6"/>
<evidence type="ECO:0000256" key="3">
    <source>
        <dbReference type="ARBA" id="ARBA00023136"/>
    </source>
</evidence>
<organism evidence="8 9">
    <name type="scientific">Streptomyces cinnamoneus</name>
    <name type="common">Streptoverticillium cinnamoneum</name>
    <dbReference type="NCBI Taxonomy" id="53446"/>
    <lineage>
        <taxon>Bacteria</taxon>
        <taxon>Bacillati</taxon>
        <taxon>Actinomycetota</taxon>
        <taxon>Actinomycetes</taxon>
        <taxon>Kitasatosporales</taxon>
        <taxon>Streptomycetaceae</taxon>
        <taxon>Streptomyces</taxon>
        <taxon>Streptomyces cinnamoneus group</taxon>
    </lineage>
</organism>
<dbReference type="OrthoDB" id="9789078at2"/>
<dbReference type="GO" id="GO:0071555">
    <property type="term" value="P:cell wall organization"/>
    <property type="evidence" value="ECO:0007669"/>
    <property type="project" value="TreeGrafter"/>
</dbReference>
<reference evidence="8 9" key="1">
    <citation type="journal article" date="2017" name="Biochemistry">
        <title>Identification of the Biosynthetic Pathway for the Antibiotic Bicyclomycin.</title>
        <authorList>
            <person name="Patteson J."/>
            <person name="Cai W."/>
            <person name="Johnson R.A."/>
            <person name="Santa Maria K."/>
            <person name="Li B."/>
        </authorList>
    </citation>
    <scope>NUCLEOTIDE SEQUENCE [LARGE SCALE GENOMIC DNA]</scope>
    <source>
        <strain evidence="8 9">ATCC 21532</strain>
    </source>
</reference>
<keyword evidence="9" id="KW-1185">Reference proteome</keyword>
<dbReference type="RefSeq" id="WP_099197404.1">
    <property type="nucleotide sequence ID" value="NZ_JBIRXA010000001.1"/>
</dbReference>
<dbReference type="InterPro" id="IPR005311">
    <property type="entry name" value="PBP_dimer"/>
</dbReference>
<dbReference type="InterPro" id="IPR012338">
    <property type="entry name" value="Beta-lactam/transpept-like"/>
</dbReference>
<keyword evidence="8" id="KW-0131">Cell cycle</keyword>
<accession>A0A2G1XQH6</accession>
<feature type="transmembrane region" description="Helical" evidence="5">
    <location>
        <begin position="40"/>
        <end position="59"/>
    </location>
</feature>
<evidence type="ECO:0000256" key="5">
    <source>
        <dbReference type="SAM" id="Phobius"/>
    </source>
</evidence>
<dbReference type="GO" id="GO:0051301">
    <property type="term" value="P:cell division"/>
    <property type="evidence" value="ECO:0007669"/>
    <property type="project" value="UniProtKB-KW"/>
</dbReference>
<evidence type="ECO:0000313" key="8">
    <source>
        <dbReference type="EMBL" id="PHQ53497.1"/>
    </source>
</evidence>
<dbReference type="Pfam" id="PF00905">
    <property type="entry name" value="Transpeptidase"/>
    <property type="match status" value="1"/>
</dbReference>
<feature type="domain" description="Penicillin-binding protein dimerisation" evidence="7">
    <location>
        <begin position="84"/>
        <end position="251"/>
    </location>
</feature>
<dbReference type="InterPro" id="IPR036138">
    <property type="entry name" value="PBP_dimer_sf"/>
</dbReference>
<keyword evidence="5" id="KW-1133">Transmembrane helix</keyword>
<dbReference type="Proteomes" id="UP000222531">
    <property type="component" value="Unassembled WGS sequence"/>
</dbReference>
<dbReference type="InterPro" id="IPR050515">
    <property type="entry name" value="Beta-lactam/transpept"/>
</dbReference>
<evidence type="ECO:0000259" key="6">
    <source>
        <dbReference type="Pfam" id="PF00905"/>
    </source>
</evidence>
<dbReference type="PANTHER" id="PTHR30627">
    <property type="entry name" value="PEPTIDOGLYCAN D,D-TRANSPEPTIDASE"/>
    <property type="match status" value="1"/>
</dbReference>
<protein>
    <submittedName>
        <fullName evidence="8">Cell division protein</fullName>
    </submittedName>
</protein>
<keyword evidence="5" id="KW-0812">Transmembrane</keyword>
<comment type="subcellular location">
    <subcellularLocation>
        <location evidence="1">Membrane</location>
    </subcellularLocation>
</comment>
<evidence type="ECO:0000256" key="4">
    <source>
        <dbReference type="SAM" id="MobiDB-lite"/>
    </source>
</evidence>